<reference evidence="4 5" key="1">
    <citation type="submission" date="2016-11" db="EMBL/GenBank/DDBJ databases">
        <authorList>
            <person name="Jaros S."/>
            <person name="Januszkiewicz K."/>
            <person name="Wedrychowicz H."/>
        </authorList>
    </citation>
    <scope>NUCLEOTIDE SEQUENCE [LARGE SCALE GENOMIC DNA]</scope>
</reference>
<keyword evidence="5" id="KW-1185">Reference proteome</keyword>
<keyword evidence="2" id="KW-1133">Transmembrane helix</keyword>
<dbReference type="InterPro" id="IPR013830">
    <property type="entry name" value="SGNH_hydro"/>
</dbReference>
<dbReference type="InterPro" id="IPR045136">
    <property type="entry name" value="Iah1-like"/>
</dbReference>
<sequence>MSLWLWIFPGIIGCICVFAFIQDYMAAKMGPPTILMETVTMVGDSITQGAWALNGTGAAFANAYQRKLDVVNRGFAGRLSMQAGYNSVWALAVAKEFLPKKTDRLPKMALMTIWLGANDAALPPSPQSITVEEFKVALHSIINLVKDSNSPWYSPTTKFLLITPPPVDADVRNNELMSRIPARVPDRDTERTRLFAVAVLEVGQEAGVPAVDTWTAITQRAAQTPEGLSKFLSDGLHLTAEGYGVVTEVVANAIVTRLPELHWDRLGEVFPAWTEIINEGALEPILAKHARVPPQVSQHPPQYSVDSKSEL</sequence>
<evidence type="ECO:0000313" key="4">
    <source>
        <dbReference type="EMBL" id="SGY75108.1"/>
    </source>
</evidence>
<dbReference type="EMBL" id="FQNC01000047">
    <property type="protein sequence ID" value="SGY75108.1"/>
    <property type="molecule type" value="Genomic_DNA"/>
</dbReference>
<evidence type="ECO:0000259" key="3">
    <source>
        <dbReference type="Pfam" id="PF13472"/>
    </source>
</evidence>
<evidence type="ECO:0000313" key="5">
    <source>
        <dbReference type="Proteomes" id="UP000249464"/>
    </source>
</evidence>
<dbReference type="SUPFAM" id="SSF52266">
    <property type="entry name" value="SGNH hydrolase"/>
    <property type="match status" value="1"/>
</dbReference>
<proteinExistence type="predicted"/>
<dbReference type="CDD" id="cd01838">
    <property type="entry name" value="Isoamyl_acetate_hydrolase_like"/>
    <property type="match status" value="1"/>
</dbReference>
<keyword evidence="2" id="KW-0472">Membrane</keyword>
<protein>
    <submittedName>
        <fullName evidence="4">BQ5605_C005g03401 protein</fullName>
    </submittedName>
</protein>
<dbReference type="STRING" id="796604.A0A2X0MDW1"/>
<dbReference type="Gene3D" id="3.40.50.1110">
    <property type="entry name" value="SGNH hydrolase"/>
    <property type="match status" value="1"/>
</dbReference>
<dbReference type="Pfam" id="PF13472">
    <property type="entry name" value="Lipase_GDSL_2"/>
    <property type="match status" value="1"/>
</dbReference>
<dbReference type="Proteomes" id="UP000249464">
    <property type="component" value="Unassembled WGS sequence"/>
</dbReference>
<feature type="region of interest" description="Disordered" evidence="1">
    <location>
        <begin position="292"/>
        <end position="311"/>
    </location>
</feature>
<evidence type="ECO:0000256" key="1">
    <source>
        <dbReference type="SAM" id="MobiDB-lite"/>
    </source>
</evidence>
<feature type="domain" description="SGNH hydrolase-type esterase" evidence="3">
    <location>
        <begin position="42"/>
        <end position="243"/>
    </location>
</feature>
<dbReference type="InterPro" id="IPR036514">
    <property type="entry name" value="SGNH_hydro_sf"/>
</dbReference>
<dbReference type="AlphaFoldDB" id="A0A2X0MDW1"/>
<feature type="compositionally biased region" description="Polar residues" evidence="1">
    <location>
        <begin position="295"/>
        <end position="311"/>
    </location>
</feature>
<evidence type="ECO:0000256" key="2">
    <source>
        <dbReference type="SAM" id="Phobius"/>
    </source>
</evidence>
<accession>A0A2X0MDW1</accession>
<name>A0A2X0MDW1_9BASI</name>
<keyword evidence="2" id="KW-0812">Transmembrane</keyword>
<feature type="transmembrane region" description="Helical" evidence="2">
    <location>
        <begin position="6"/>
        <end position="26"/>
    </location>
</feature>
<gene>
    <name evidence="4" type="primary">BQ5605_C005g03401</name>
    <name evidence="4" type="ORF">BQ5605_C005G03401</name>
</gene>
<organism evidence="4 5">
    <name type="scientific">Microbotryum silenes-dioicae</name>
    <dbReference type="NCBI Taxonomy" id="796604"/>
    <lineage>
        <taxon>Eukaryota</taxon>
        <taxon>Fungi</taxon>
        <taxon>Dikarya</taxon>
        <taxon>Basidiomycota</taxon>
        <taxon>Pucciniomycotina</taxon>
        <taxon>Microbotryomycetes</taxon>
        <taxon>Microbotryales</taxon>
        <taxon>Microbotryaceae</taxon>
        <taxon>Microbotryum</taxon>
    </lineage>
</organism>
<dbReference type="PANTHER" id="PTHR14209">
    <property type="entry name" value="ISOAMYL ACETATE-HYDROLYZING ESTERASE 1"/>
    <property type="match status" value="1"/>
</dbReference>
<dbReference type="PANTHER" id="PTHR14209:SF19">
    <property type="entry name" value="ISOAMYL ACETATE-HYDROLYZING ESTERASE 1 HOMOLOG"/>
    <property type="match status" value="1"/>
</dbReference>